<feature type="compositionally biased region" description="Polar residues" evidence="4">
    <location>
        <begin position="277"/>
        <end position="288"/>
    </location>
</feature>
<dbReference type="SMART" id="SM00292">
    <property type="entry name" value="BRCT"/>
    <property type="match status" value="2"/>
</dbReference>
<accession>A0A7C8M1F5</accession>
<feature type="compositionally biased region" description="Basic and acidic residues" evidence="4">
    <location>
        <begin position="251"/>
        <end position="269"/>
    </location>
</feature>
<dbReference type="PANTHER" id="PTHR23196">
    <property type="entry name" value="PAX TRANSCRIPTION ACTIVATION DOMAIN INTERACTING PROTEIN"/>
    <property type="match status" value="1"/>
</dbReference>
<evidence type="ECO:0000256" key="2">
    <source>
        <dbReference type="ARBA" id="ARBA00022763"/>
    </source>
</evidence>
<feature type="region of interest" description="Disordered" evidence="4">
    <location>
        <begin position="136"/>
        <end position="166"/>
    </location>
</feature>
<reference evidence="6 7" key="1">
    <citation type="submission" date="2020-01" db="EMBL/GenBank/DDBJ databases">
        <authorList>
            <consortium name="DOE Joint Genome Institute"/>
            <person name="Haridas S."/>
            <person name="Albert R."/>
            <person name="Binder M."/>
            <person name="Bloem J."/>
            <person name="Labutti K."/>
            <person name="Salamov A."/>
            <person name="Andreopoulos B."/>
            <person name="Baker S.E."/>
            <person name="Barry K."/>
            <person name="Bills G."/>
            <person name="Bluhm B.H."/>
            <person name="Cannon C."/>
            <person name="Castanera R."/>
            <person name="Culley D.E."/>
            <person name="Daum C."/>
            <person name="Ezra D."/>
            <person name="Gonzalez J.B."/>
            <person name="Henrissat B."/>
            <person name="Kuo A."/>
            <person name="Liang C."/>
            <person name="Lipzen A."/>
            <person name="Lutzoni F."/>
            <person name="Magnuson J."/>
            <person name="Mondo S."/>
            <person name="Nolan M."/>
            <person name="Ohm R."/>
            <person name="Pangilinan J."/>
            <person name="Park H.-J.H."/>
            <person name="Ramirez L."/>
            <person name="Alfaro M."/>
            <person name="Sun H."/>
            <person name="Tritt A."/>
            <person name="Yoshinaga Y."/>
            <person name="Zwiers L.-H.L."/>
            <person name="Turgeon B.G."/>
            <person name="Goodwin S.B."/>
            <person name="Spatafora J.W."/>
            <person name="Crous P.W."/>
            <person name="Grigoriev I.V."/>
        </authorList>
    </citation>
    <scope>NUCLEOTIDE SEQUENCE [LARGE SCALE GENOMIC DNA]</scope>
    <source>
        <strain evidence="6 7">CBS 611.86</strain>
    </source>
</reference>
<feature type="domain" description="BRCT" evidence="5">
    <location>
        <begin position="406"/>
        <end position="473"/>
    </location>
</feature>
<feature type="compositionally biased region" description="Polar residues" evidence="4">
    <location>
        <begin position="141"/>
        <end position="154"/>
    </location>
</feature>
<feature type="region of interest" description="Disordered" evidence="4">
    <location>
        <begin position="240"/>
        <end position="387"/>
    </location>
</feature>
<evidence type="ECO:0000256" key="1">
    <source>
        <dbReference type="ARBA" id="ARBA00004123"/>
    </source>
</evidence>
<dbReference type="PANTHER" id="PTHR23196:SF1">
    <property type="entry name" value="PAX-INTERACTING PROTEIN 1"/>
    <property type="match status" value="1"/>
</dbReference>
<keyword evidence="7" id="KW-1185">Reference proteome</keyword>
<comment type="caution">
    <text evidence="6">The sequence shown here is derived from an EMBL/GenBank/DDBJ whole genome shotgun (WGS) entry which is preliminary data.</text>
</comment>
<sequence>MSWTLSRRGSTGQQIVRTPIPARRTLYLIESAGGLLPVPDPIPEHVVVLGHITHGDWGVKLESVKHSLSIRPGRTSSSSPLVDYQINDRTDGRSEIIFLRENDSICVPGASNIFTLVWDIGSEVQVDSSVGAAAEIPESLDPQSEGANATPGQSEETEDEDLDRPTTVVEVTQSIPQASWATPLPSFNKSEVIQETPTADRTKQFIALPKATTEAMDSTPSPGIPALMDGTEVFSTAPVNQKQNGVPNRTIKPESDLEDNHDTREREIGKVAASHMTDVNDSPTTATTGRHPKVQIPPKKSTPLKRPSFTAEKSASKGRPTKRKKTEHDSEHSDISAIGIDTPAPKAPATSKKKRSTTTDPESTSTTVKPQKGSQRSTAEEGLYAGPKPRVAFSNSAIQASSYAMKFLKKHGGASVDSVKVDDCNVLCVKDGTLAKTMKLLQGIALGIPIVTDKWLMDSAKEGNFLSLEPYMPKAATQEKEWNFSMARIWGNKQTELLHGRTIYFTPALKSSYDNFSEIEQVCKSVGARRTISKPGKEVKDSEGTIMLAAEKGDDDAIVLAHNGYTCFSKHLLTNSILRGSIDLESDEFKVNPTASSQPKKKGQARKS</sequence>
<dbReference type="SUPFAM" id="SSF52113">
    <property type="entry name" value="BRCT domain"/>
    <property type="match status" value="1"/>
</dbReference>
<evidence type="ECO:0000259" key="5">
    <source>
        <dbReference type="PROSITE" id="PS50172"/>
    </source>
</evidence>
<comment type="subcellular location">
    <subcellularLocation>
        <location evidence="1">Nucleus</location>
    </subcellularLocation>
</comment>
<feature type="region of interest" description="Disordered" evidence="4">
    <location>
        <begin position="589"/>
        <end position="608"/>
    </location>
</feature>
<dbReference type="Proteomes" id="UP000481861">
    <property type="component" value="Unassembled WGS sequence"/>
</dbReference>
<dbReference type="Gene3D" id="3.40.50.10190">
    <property type="entry name" value="BRCT domain"/>
    <property type="match status" value="2"/>
</dbReference>
<dbReference type="CDD" id="cd17744">
    <property type="entry name" value="BRCT_MDC1_rpt1"/>
    <property type="match status" value="1"/>
</dbReference>
<keyword evidence="3" id="KW-0539">Nucleus</keyword>
<dbReference type="InterPro" id="IPR001357">
    <property type="entry name" value="BRCT_dom"/>
</dbReference>
<name>A0A7C8M1F5_9PLEO</name>
<dbReference type="Pfam" id="PF00533">
    <property type="entry name" value="BRCT"/>
    <property type="match status" value="1"/>
</dbReference>
<dbReference type="AlphaFoldDB" id="A0A7C8M1F5"/>
<protein>
    <recommendedName>
        <fullName evidence="5">BRCT domain-containing protein</fullName>
    </recommendedName>
</protein>
<dbReference type="GO" id="GO:0006974">
    <property type="term" value="P:DNA damage response"/>
    <property type="evidence" value="ECO:0007669"/>
    <property type="project" value="UniProtKB-KW"/>
</dbReference>
<organism evidence="6 7">
    <name type="scientific">Massariosphaeria phaeospora</name>
    <dbReference type="NCBI Taxonomy" id="100035"/>
    <lineage>
        <taxon>Eukaryota</taxon>
        <taxon>Fungi</taxon>
        <taxon>Dikarya</taxon>
        <taxon>Ascomycota</taxon>
        <taxon>Pezizomycotina</taxon>
        <taxon>Dothideomycetes</taxon>
        <taxon>Pleosporomycetidae</taxon>
        <taxon>Pleosporales</taxon>
        <taxon>Pleosporales incertae sedis</taxon>
        <taxon>Massariosphaeria</taxon>
    </lineage>
</organism>
<evidence type="ECO:0000256" key="4">
    <source>
        <dbReference type="SAM" id="MobiDB-lite"/>
    </source>
</evidence>
<feature type="compositionally biased region" description="Low complexity" evidence="4">
    <location>
        <begin position="341"/>
        <end position="350"/>
    </location>
</feature>
<feature type="compositionally biased region" description="Polar residues" evidence="4">
    <location>
        <begin position="368"/>
        <end position="377"/>
    </location>
</feature>
<dbReference type="PROSITE" id="PS50172">
    <property type="entry name" value="BRCT"/>
    <property type="match status" value="1"/>
</dbReference>
<evidence type="ECO:0000313" key="7">
    <source>
        <dbReference type="Proteomes" id="UP000481861"/>
    </source>
</evidence>
<dbReference type="OrthoDB" id="342264at2759"/>
<dbReference type="EMBL" id="JAADJZ010000036">
    <property type="protein sequence ID" value="KAF2865159.1"/>
    <property type="molecule type" value="Genomic_DNA"/>
</dbReference>
<proteinExistence type="predicted"/>
<evidence type="ECO:0000313" key="6">
    <source>
        <dbReference type="EMBL" id="KAF2865159.1"/>
    </source>
</evidence>
<feature type="compositionally biased region" description="Basic residues" evidence="4">
    <location>
        <begin position="599"/>
        <end position="608"/>
    </location>
</feature>
<evidence type="ECO:0000256" key="3">
    <source>
        <dbReference type="ARBA" id="ARBA00023242"/>
    </source>
</evidence>
<feature type="compositionally biased region" description="Low complexity" evidence="4">
    <location>
        <begin position="358"/>
        <end position="367"/>
    </location>
</feature>
<gene>
    <name evidence="6" type="ORF">BDV95DRAFT_263294</name>
</gene>
<dbReference type="InterPro" id="IPR036420">
    <property type="entry name" value="BRCT_dom_sf"/>
</dbReference>
<dbReference type="InterPro" id="IPR051579">
    <property type="entry name" value="DDR_Transcriptional_Reg"/>
</dbReference>
<dbReference type="GO" id="GO:0005634">
    <property type="term" value="C:nucleus"/>
    <property type="evidence" value="ECO:0007669"/>
    <property type="project" value="UniProtKB-SubCell"/>
</dbReference>
<keyword evidence="2" id="KW-0227">DNA damage</keyword>